<feature type="transmembrane region" description="Helical" evidence="1">
    <location>
        <begin position="148"/>
        <end position="171"/>
    </location>
</feature>
<feature type="transmembrane region" description="Helical" evidence="1">
    <location>
        <begin position="12"/>
        <end position="33"/>
    </location>
</feature>
<accession>A0A1M6J6U3</accession>
<dbReference type="Proteomes" id="UP000184040">
    <property type="component" value="Unassembled WGS sequence"/>
</dbReference>
<dbReference type="STRING" id="313368.SAMN04488012_10939"/>
<gene>
    <name evidence="2" type="ORF">SAMN04488012_10939</name>
</gene>
<evidence type="ECO:0000313" key="3">
    <source>
        <dbReference type="Proteomes" id="UP000184040"/>
    </source>
</evidence>
<feature type="transmembrane region" description="Helical" evidence="1">
    <location>
        <begin position="80"/>
        <end position="100"/>
    </location>
</feature>
<dbReference type="EMBL" id="FQZA01000009">
    <property type="protein sequence ID" value="SHJ42402.1"/>
    <property type="molecule type" value="Genomic_DNA"/>
</dbReference>
<dbReference type="RefSeq" id="WP_073129160.1">
    <property type="nucleotide sequence ID" value="NZ_FQZA01000009.1"/>
</dbReference>
<evidence type="ECO:0000313" key="2">
    <source>
        <dbReference type="EMBL" id="SHJ42402.1"/>
    </source>
</evidence>
<name>A0A1M6J6U3_9RHOB</name>
<organism evidence="2 3">
    <name type="scientific">Palleronia salina</name>
    <dbReference type="NCBI Taxonomy" id="313368"/>
    <lineage>
        <taxon>Bacteria</taxon>
        <taxon>Pseudomonadati</taxon>
        <taxon>Pseudomonadota</taxon>
        <taxon>Alphaproteobacteria</taxon>
        <taxon>Rhodobacterales</taxon>
        <taxon>Roseobacteraceae</taxon>
        <taxon>Palleronia</taxon>
    </lineage>
</organism>
<feature type="transmembrane region" description="Helical" evidence="1">
    <location>
        <begin position="112"/>
        <end position="142"/>
    </location>
</feature>
<reference evidence="2 3" key="1">
    <citation type="submission" date="2016-11" db="EMBL/GenBank/DDBJ databases">
        <authorList>
            <person name="Jaros S."/>
            <person name="Januszkiewicz K."/>
            <person name="Wedrychowicz H."/>
        </authorList>
    </citation>
    <scope>NUCLEOTIDE SEQUENCE [LARGE SCALE GENOMIC DNA]</scope>
    <source>
        <strain evidence="2 3">DSM 26892</strain>
    </source>
</reference>
<keyword evidence="1" id="KW-0472">Membrane</keyword>
<evidence type="ECO:0000256" key="1">
    <source>
        <dbReference type="SAM" id="Phobius"/>
    </source>
</evidence>
<dbReference type="AlphaFoldDB" id="A0A1M6J6U3"/>
<protein>
    <submittedName>
        <fullName evidence="2">Uncharacterized protein</fullName>
    </submittedName>
</protein>
<keyword evidence="1" id="KW-0812">Transmembrane</keyword>
<proteinExistence type="predicted"/>
<keyword evidence="1" id="KW-1133">Transmembrane helix</keyword>
<keyword evidence="3" id="KW-1185">Reference proteome</keyword>
<sequence length="173" mass="17572">MAQGFRPAGDMRLGMLAVLMGATALLVAMIHIFGGPFAPQQPVGVSIGEIAGDIRASAWRAVTGAPQPAPVPRGWDIDRVLGLAGPVIGALAIGLAAISVSRRGSTRLAAMATGLGLSAITFQFIWWLAVLMACVALLISIVEAVGDIFGPVGDLLTGIGGFFSGLFDGLFGG</sequence>